<evidence type="ECO:0000313" key="2">
    <source>
        <dbReference type="EMBL" id="KAF7811089.1"/>
    </source>
</evidence>
<dbReference type="EMBL" id="JAAIUW010000010">
    <property type="protein sequence ID" value="KAF7811089.1"/>
    <property type="molecule type" value="Genomic_DNA"/>
</dbReference>
<comment type="caution">
    <text evidence="2">The sequence shown here is derived from an EMBL/GenBank/DDBJ whole genome shotgun (WGS) entry which is preliminary data.</text>
</comment>
<organism evidence="2 3">
    <name type="scientific">Senna tora</name>
    <dbReference type="NCBI Taxonomy" id="362788"/>
    <lineage>
        <taxon>Eukaryota</taxon>
        <taxon>Viridiplantae</taxon>
        <taxon>Streptophyta</taxon>
        <taxon>Embryophyta</taxon>
        <taxon>Tracheophyta</taxon>
        <taxon>Spermatophyta</taxon>
        <taxon>Magnoliopsida</taxon>
        <taxon>eudicotyledons</taxon>
        <taxon>Gunneridae</taxon>
        <taxon>Pentapetalae</taxon>
        <taxon>rosids</taxon>
        <taxon>fabids</taxon>
        <taxon>Fabales</taxon>
        <taxon>Fabaceae</taxon>
        <taxon>Caesalpinioideae</taxon>
        <taxon>Cassia clade</taxon>
        <taxon>Senna</taxon>
    </lineage>
</organism>
<accession>A0A834SW10</accession>
<gene>
    <name evidence="2" type="ORF">G2W53_032065</name>
</gene>
<keyword evidence="1" id="KW-0812">Transmembrane</keyword>
<keyword evidence="1" id="KW-1133">Transmembrane helix</keyword>
<proteinExistence type="predicted"/>
<evidence type="ECO:0000256" key="1">
    <source>
        <dbReference type="SAM" id="Phobius"/>
    </source>
</evidence>
<dbReference type="Proteomes" id="UP000634136">
    <property type="component" value="Unassembled WGS sequence"/>
</dbReference>
<name>A0A834SW10_9FABA</name>
<feature type="transmembrane region" description="Helical" evidence="1">
    <location>
        <begin position="27"/>
        <end position="47"/>
    </location>
</feature>
<keyword evidence="1" id="KW-0472">Membrane</keyword>
<reference evidence="2" key="1">
    <citation type="submission" date="2020-09" db="EMBL/GenBank/DDBJ databases">
        <title>Genome-Enabled Discovery of Anthraquinone Biosynthesis in Senna tora.</title>
        <authorList>
            <person name="Kang S.-H."/>
            <person name="Pandey R.P."/>
            <person name="Lee C.-M."/>
            <person name="Sim J.-S."/>
            <person name="Jeong J.-T."/>
            <person name="Choi B.-S."/>
            <person name="Jung M."/>
            <person name="Ginzburg D."/>
            <person name="Zhao K."/>
            <person name="Won S.Y."/>
            <person name="Oh T.-J."/>
            <person name="Yu Y."/>
            <person name="Kim N.-H."/>
            <person name="Lee O.R."/>
            <person name="Lee T.-H."/>
            <person name="Bashyal P."/>
            <person name="Kim T.-S."/>
            <person name="Lee W.-H."/>
            <person name="Kawkins C."/>
            <person name="Kim C.-K."/>
            <person name="Kim J.S."/>
            <person name="Ahn B.O."/>
            <person name="Rhee S.Y."/>
            <person name="Sohng J.K."/>
        </authorList>
    </citation>
    <scope>NUCLEOTIDE SEQUENCE</scope>
    <source>
        <tissue evidence="2">Leaf</tissue>
    </source>
</reference>
<protein>
    <submittedName>
        <fullName evidence="2">Uncharacterized protein</fullName>
    </submittedName>
</protein>
<dbReference type="AlphaFoldDB" id="A0A834SW10"/>
<sequence>MSYYNQQQPPVGVPPPQGQSVSHRLDIIYAMLSVSVWILWLSAGGICEGRLSAARISTAGISSTRLSSAGISSTRISSTSSLCASVRSASSSASKFSGYWLLGRMVSPVSLFVCEILSGGELNRCDLTVDGELTPSPVREHRKYGADP</sequence>
<keyword evidence="3" id="KW-1185">Reference proteome</keyword>
<evidence type="ECO:0000313" key="3">
    <source>
        <dbReference type="Proteomes" id="UP000634136"/>
    </source>
</evidence>